<gene>
    <name evidence="2" type="ORF">g.44346</name>
</gene>
<dbReference type="EMBL" id="GECZ01002906">
    <property type="protein sequence ID" value="JAS66863.1"/>
    <property type="molecule type" value="Transcribed_RNA"/>
</dbReference>
<evidence type="ECO:0000256" key="1">
    <source>
        <dbReference type="SAM" id="MobiDB-lite"/>
    </source>
</evidence>
<feature type="non-terminal residue" evidence="2">
    <location>
        <position position="1"/>
    </location>
</feature>
<protein>
    <submittedName>
        <fullName evidence="2">Uncharacterized protein</fullName>
    </submittedName>
</protein>
<feature type="region of interest" description="Disordered" evidence="1">
    <location>
        <begin position="43"/>
        <end position="67"/>
    </location>
</feature>
<proteinExistence type="predicted"/>
<organism evidence="2">
    <name type="scientific">Cuerna arida</name>
    <dbReference type="NCBI Taxonomy" id="1464854"/>
    <lineage>
        <taxon>Eukaryota</taxon>
        <taxon>Metazoa</taxon>
        <taxon>Ecdysozoa</taxon>
        <taxon>Arthropoda</taxon>
        <taxon>Hexapoda</taxon>
        <taxon>Insecta</taxon>
        <taxon>Pterygota</taxon>
        <taxon>Neoptera</taxon>
        <taxon>Paraneoptera</taxon>
        <taxon>Hemiptera</taxon>
        <taxon>Auchenorrhyncha</taxon>
        <taxon>Membracoidea</taxon>
        <taxon>Cicadellidae</taxon>
        <taxon>Cicadellinae</taxon>
        <taxon>Proconiini</taxon>
        <taxon>Cuerna</taxon>
    </lineage>
</organism>
<dbReference type="AlphaFoldDB" id="A0A1B6GWT8"/>
<reference evidence="2" key="1">
    <citation type="submission" date="2015-11" db="EMBL/GenBank/DDBJ databases">
        <title>De novo transcriptome assembly of four potential Pierce s Disease insect vectors from Arizona vineyards.</title>
        <authorList>
            <person name="Tassone E.E."/>
        </authorList>
    </citation>
    <scope>NUCLEOTIDE SEQUENCE</scope>
</reference>
<sequence>INEADIIQKRSLLAYLCYNNQHSKIKSSLFKTLTTQVEASTSHLEEINKNNTTELEKESEDTHKNQEERIRVLKMNVAALYAENSELRNSNTILKKQNEELSKIHNRSTK</sequence>
<accession>A0A1B6GWT8</accession>
<name>A0A1B6GWT8_9HEMI</name>
<feature type="non-terminal residue" evidence="2">
    <location>
        <position position="110"/>
    </location>
</feature>
<evidence type="ECO:0000313" key="2">
    <source>
        <dbReference type="EMBL" id="JAS66863.1"/>
    </source>
</evidence>